<proteinExistence type="predicted"/>
<dbReference type="EMBL" id="PXYI01000011">
    <property type="protein sequence ID" value="PSJ36804.1"/>
    <property type="molecule type" value="Genomic_DNA"/>
</dbReference>
<dbReference type="AlphaFoldDB" id="A0A2P7QFT6"/>
<protein>
    <submittedName>
        <fullName evidence="1">Uncharacterized protein</fullName>
    </submittedName>
</protein>
<reference evidence="1 2" key="1">
    <citation type="submission" date="2018-03" db="EMBL/GenBank/DDBJ databases">
        <title>The draft genome of Sphingosinicella sp. GL-C-18.</title>
        <authorList>
            <person name="Liu L."/>
            <person name="Li L."/>
            <person name="Liang L."/>
            <person name="Zhang X."/>
            <person name="Wang T."/>
        </authorList>
    </citation>
    <scope>NUCLEOTIDE SEQUENCE [LARGE SCALE GENOMIC DNA]</scope>
    <source>
        <strain evidence="1 2">GL-C-18</strain>
    </source>
</reference>
<comment type="caution">
    <text evidence="1">The sequence shown here is derived from an EMBL/GenBank/DDBJ whole genome shotgun (WGS) entry which is preliminary data.</text>
</comment>
<keyword evidence="2" id="KW-1185">Reference proteome</keyword>
<name>A0A2P7QFT6_9SPHN</name>
<evidence type="ECO:0000313" key="2">
    <source>
        <dbReference type="Proteomes" id="UP000241167"/>
    </source>
</evidence>
<organism evidence="1 2">
    <name type="scientific">Allosphingosinicella deserti</name>
    <dbReference type="NCBI Taxonomy" id="2116704"/>
    <lineage>
        <taxon>Bacteria</taxon>
        <taxon>Pseudomonadati</taxon>
        <taxon>Pseudomonadota</taxon>
        <taxon>Alphaproteobacteria</taxon>
        <taxon>Sphingomonadales</taxon>
        <taxon>Sphingomonadaceae</taxon>
        <taxon>Allosphingosinicella</taxon>
    </lineage>
</organism>
<evidence type="ECO:0000313" key="1">
    <source>
        <dbReference type="EMBL" id="PSJ36804.1"/>
    </source>
</evidence>
<dbReference type="Proteomes" id="UP000241167">
    <property type="component" value="Unassembled WGS sequence"/>
</dbReference>
<accession>A0A2P7QFT6</accession>
<gene>
    <name evidence="1" type="ORF">C7I55_24125</name>
</gene>
<dbReference type="RefSeq" id="WP_158266567.1">
    <property type="nucleotide sequence ID" value="NZ_PXYI01000011.1"/>
</dbReference>
<sequence>MTYRDWRENTFVFKFKDAIGYQSFSPENRDLDRGTVEEGDPLAVVACRAAGEEVSTSFRVYSFVAAWDDQQILRIVATGVDHERATKP</sequence>
<dbReference type="OrthoDB" id="9134669at2"/>